<sequence length="252" mass="24717">MQTRSLAILLILCTSLAGGGVQAASLLEAPSGSADGRWLPVMVSGISQATSVQFDLRYDPGVVTLDGIQLASAYADASMTLNTNEAGRARVLVIFPDPVDIPSPAPLVEAAFSAAGGGSSSLTLEDARWSDFPAFSSIAFESVAAGEVTAGTAAAGSGGEGGTGSAAGGGETSTPAPAAATMTAGTGETPAPVMTTPQTGGDETVTPETAATAPPTHAGDETPTTPAPAPLSTVAAVLALTIAAALCIFQRR</sequence>
<feature type="compositionally biased region" description="Low complexity" evidence="1">
    <location>
        <begin position="172"/>
        <end position="192"/>
    </location>
</feature>
<organism evidence="3 4">
    <name type="scientific">Methanoculleus receptaculi</name>
    <dbReference type="NCBI Taxonomy" id="394967"/>
    <lineage>
        <taxon>Archaea</taxon>
        <taxon>Methanobacteriati</taxon>
        <taxon>Methanobacteriota</taxon>
        <taxon>Stenosarchaea group</taxon>
        <taxon>Methanomicrobia</taxon>
        <taxon>Methanomicrobiales</taxon>
        <taxon>Methanomicrobiaceae</taxon>
        <taxon>Methanoculleus</taxon>
    </lineage>
</organism>
<name>A0AAX4FTG8_9EURY</name>
<feature type="region of interest" description="Disordered" evidence="1">
    <location>
        <begin position="153"/>
        <end position="228"/>
    </location>
</feature>
<dbReference type="KEGG" id="mrc:R6Y96_07895"/>
<dbReference type="SUPFAM" id="SSF49384">
    <property type="entry name" value="Carbohydrate-binding domain"/>
    <property type="match status" value="1"/>
</dbReference>
<dbReference type="AlphaFoldDB" id="A0AAX4FTG8"/>
<dbReference type="Gene3D" id="2.60.40.680">
    <property type="match status" value="1"/>
</dbReference>
<dbReference type="GO" id="GO:0030246">
    <property type="term" value="F:carbohydrate binding"/>
    <property type="evidence" value="ECO:0007669"/>
    <property type="project" value="InterPro"/>
</dbReference>
<keyword evidence="4" id="KW-1185">Reference proteome</keyword>
<dbReference type="EMBL" id="CP137642">
    <property type="protein sequence ID" value="WOX57219.1"/>
    <property type="molecule type" value="Genomic_DNA"/>
</dbReference>
<feature type="transmembrane region" description="Helical" evidence="2">
    <location>
        <begin position="229"/>
        <end position="249"/>
    </location>
</feature>
<feature type="compositionally biased region" description="Low complexity" evidence="1">
    <location>
        <begin position="203"/>
        <end position="216"/>
    </location>
</feature>
<keyword evidence="2" id="KW-1133">Transmembrane helix</keyword>
<dbReference type="CDD" id="cd08547">
    <property type="entry name" value="Type_II_cohesin"/>
    <property type="match status" value="1"/>
</dbReference>
<dbReference type="Proteomes" id="UP001305652">
    <property type="component" value="Chromosome"/>
</dbReference>
<dbReference type="InterPro" id="IPR008965">
    <property type="entry name" value="CBM2/CBM3_carb-bd_dom_sf"/>
</dbReference>
<feature type="compositionally biased region" description="Gly residues" evidence="1">
    <location>
        <begin position="156"/>
        <end position="171"/>
    </location>
</feature>
<dbReference type="RefSeq" id="WP_318620745.1">
    <property type="nucleotide sequence ID" value="NZ_CP137642.1"/>
</dbReference>
<evidence type="ECO:0000313" key="3">
    <source>
        <dbReference type="EMBL" id="WOX57219.1"/>
    </source>
</evidence>
<evidence type="ECO:0000256" key="1">
    <source>
        <dbReference type="SAM" id="MobiDB-lite"/>
    </source>
</evidence>
<gene>
    <name evidence="3" type="ORF">R6Y96_07895</name>
</gene>
<evidence type="ECO:0000256" key="2">
    <source>
        <dbReference type="SAM" id="Phobius"/>
    </source>
</evidence>
<keyword evidence="2" id="KW-0812">Transmembrane</keyword>
<proteinExistence type="predicted"/>
<dbReference type="GeneID" id="85733070"/>
<protein>
    <submittedName>
        <fullName evidence="3">Cohesin domain-containing protein</fullName>
    </submittedName>
</protein>
<keyword evidence="2" id="KW-0472">Membrane</keyword>
<evidence type="ECO:0000313" key="4">
    <source>
        <dbReference type="Proteomes" id="UP001305652"/>
    </source>
</evidence>
<accession>A0AAX4FTG8</accession>
<reference evidence="3 4" key="1">
    <citation type="submission" date="2023-10" db="EMBL/GenBank/DDBJ databases">
        <title>The complete genome sequence of Methanoculleus receptaculi DSM 18860.</title>
        <authorList>
            <person name="Lai S.-J."/>
            <person name="You Y.-T."/>
            <person name="Chen S.-C."/>
        </authorList>
    </citation>
    <scope>NUCLEOTIDE SEQUENCE [LARGE SCALE GENOMIC DNA]</scope>
    <source>
        <strain evidence="3 4">DSM 18860</strain>
    </source>
</reference>